<dbReference type="PROSITE" id="PS51257">
    <property type="entry name" value="PROKAR_LIPOPROTEIN"/>
    <property type="match status" value="1"/>
</dbReference>
<reference evidence="1 2" key="1">
    <citation type="submission" date="2023-08" db="EMBL/GenBank/DDBJ databases">
        <title>Mesonia sp. MT50, isolated from deep-sea sediment of the Mariana Trench.</title>
        <authorList>
            <person name="Fu H."/>
        </authorList>
    </citation>
    <scope>NUCLEOTIDE SEQUENCE [LARGE SCALE GENOMIC DNA]</scope>
    <source>
        <strain evidence="1 2">MT50</strain>
    </source>
</reference>
<name>A0ABU1A0Z7_9FLAO</name>
<protein>
    <submittedName>
        <fullName evidence="1">Uncharacterized protein</fullName>
    </submittedName>
</protein>
<gene>
    <name evidence="1" type="ORF">RBU60_07295</name>
</gene>
<dbReference type="EMBL" id="JAVHUL010000015">
    <property type="protein sequence ID" value="MDQ7917374.1"/>
    <property type="molecule type" value="Genomic_DNA"/>
</dbReference>
<proteinExistence type="predicted"/>
<accession>A0ABU1A0Z7</accession>
<dbReference type="Proteomes" id="UP001230915">
    <property type="component" value="Unassembled WGS sequence"/>
</dbReference>
<keyword evidence="2" id="KW-1185">Reference proteome</keyword>
<evidence type="ECO:0000313" key="1">
    <source>
        <dbReference type="EMBL" id="MDQ7917374.1"/>
    </source>
</evidence>
<comment type="caution">
    <text evidence="1">The sequence shown here is derived from an EMBL/GenBank/DDBJ whole genome shotgun (WGS) entry which is preliminary data.</text>
</comment>
<organism evidence="1 2">
    <name type="scientific">Mesonia profundi</name>
    <dbReference type="NCBI Taxonomy" id="3070998"/>
    <lineage>
        <taxon>Bacteria</taxon>
        <taxon>Pseudomonadati</taxon>
        <taxon>Bacteroidota</taxon>
        <taxon>Flavobacteriia</taxon>
        <taxon>Flavobacteriales</taxon>
        <taxon>Flavobacteriaceae</taxon>
        <taxon>Mesonia</taxon>
    </lineage>
</organism>
<dbReference type="RefSeq" id="WP_308864098.1">
    <property type="nucleotide sequence ID" value="NZ_JAVHUL010000015.1"/>
</dbReference>
<sequence length="187" mass="21118">MMKNYISESTYVFLALLITFSFSCTLEDDDGATQEEQSLAEESEENTNVKTFTYDASSFTGTYTEFSIPEITQDVIENEVVLTYLTDDGSYWISPSQPTDHTIKFDFLAHTVLTVGTLILDYDDASGSKHHIDVGDLETFKVIIIKSPNTISKKAINTKQQIINELNQVGINMNDYYAVCNYYGIDY</sequence>
<evidence type="ECO:0000313" key="2">
    <source>
        <dbReference type="Proteomes" id="UP001230915"/>
    </source>
</evidence>